<dbReference type="InterPro" id="IPR011957">
    <property type="entry name" value="Benz_CoA_lig"/>
</dbReference>
<name>A0A8J6N4R4_9DELT</name>
<dbReference type="PANTHER" id="PTHR43352">
    <property type="entry name" value="ACETYL-COA SYNTHETASE"/>
    <property type="match status" value="1"/>
</dbReference>
<proteinExistence type="predicted"/>
<dbReference type="InterPro" id="IPR042099">
    <property type="entry name" value="ANL_N_sf"/>
</dbReference>
<evidence type="ECO:0000259" key="3">
    <source>
        <dbReference type="Pfam" id="PF13193"/>
    </source>
</evidence>
<dbReference type="GO" id="GO:0044550">
    <property type="term" value="P:secondary metabolite biosynthetic process"/>
    <property type="evidence" value="ECO:0007669"/>
    <property type="project" value="TreeGrafter"/>
</dbReference>
<dbReference type="GO" id="GO:0016878">
    <property type="term" value="F:acid-thiol ligase activity"/>
    <property type="evidence" value="ECO:0007669"/>
    <property type="project" value="TreeGrafter"/>
</dbReference>
<dbReference type="Gene3D" id="3.40.50.12780">
    <property type="entry name" value="N-terminal domain of ligase-like"/>
    <property type="match status" value="1"/>
</dbReference>
<dbReference type="AlphaFoldDB" id="A0A8J6N4R4"/>
<dbReference type="GO" id="GO:0016405">
    <property type="term" value="F:CoA-ligase activity"/>
    <property type="evidence" value="ECO:0007669"/>
    <property type="project" value="InterPro"/>
</dbReference>
<keyword evidence="1 4" id="KW-0436">Ligase</keyword>
<feature type="domain" description="AMP-binding enzyme C-terminal" evidence="3">
    <location>
        <begin position="433"/>
        <end position="511"/>
    </location>
</feature>
<dbReference type="InterPro" id="IPR025110">
    <property type="entry name" value="AMP-bd_C"/>
</dbReference>
<dbReference type="PANTHER" id="PTHR43352:SF1">
    <property type="entry name" value="ANTHRANILATE--COA LIGASE"/>
    <property type="match status" value="1"/>
</dbReference>
<comment type="caution">
    <text evidence="4">The sequence shown here is derived from an EMBL/GenBank/DDBJ whole genome shotgun (WGS) entry which is preliminary data.</text>
</comment>
<dbReference type="GO" id="GO:0005524">
    <property type="term" value="F:ATP binding"/>
    <property type="evidence" value="ECO:0007669"/>
    <property type="project" value="InterPro"/>
</dbReference>
<dbReference type="InterPro" id="IPR045851">
    <property type="entry name" value="AMP-bd_C_sf"/>
</dbReference>
<evidence type="ECO:0000313" key="5">
    <source>
        <dbReference type="Proteomes" id="UP000650524"/>
    </source>
</evidence>
<dbReference type="Pfam" id="PF00501">
    <property type="entry name" value="AMP-binding"/>
    <property type="match status" value="1"/>
</dbReference>
<feature type="domain" description="AMP-dependent synthetase/ligase" evidence="2">
    <location>
        <begin position="23"/>
        <end position="383"/>
    </location>
</feature>
<evidence type="ECO:0000256" key="1">
    <source>
        <dbReference type="ARBA" id="ARBA00022598"/>
    </source>
</evidence>
<protein>
    <submittedName>
        <fullName evidence="4">Benzoate-CoA ligase family protein</fullName>
    </submittedName>
</protein>
<dbReference type="Pfam" id="PF13193">
    <property type="entry name" value="AMP-binding_C"/>
    <property type="match status" value="1"/>
</dbReference>
<dbReference type="Gene3D" id="3.30.300.30">
    <property type="match status" value="1"/>
</dbReference>
<dbReference type="EMBL" id="JACNJD010000337">
    <property type="protein sequence ID" value="MBC8179020.1"/>
    <property type="molecule type" value="Genomic_DNA"/>
</dbReference>
<gene>
    <name evidence="4" type="ORF">H8E19_16575</name>
</gene>
<accession>A0A8J6N4R4</accession>
<dbReference type="InterPro" id="IPR000873">
    <property type="entry name" value="AMP-dep_synth/lig_dom"/>
</dbReference>
<evidence type="ECO:0000313" key="4">
    <source>
        <dbReference type="EMBL" id="MBC8179020.1"/>
    </source>
</evidence>
<dbReference type="Proteomes" id="UP000650524">
    <property type="component" value="Unassembled WGS sequence"/>
</dbReference>
<sequence length="525" mass="59373">MLELNLPERFNAAQYLVDRNVEEGRGERPAIFFEDQTYNYHQVLENVNKSANMLNDLGVEMENRVMLLVRDSPEMIFSFFGAIKLGAVPIPTNMLMKSQDFLHVLNDSRARVLIVDSVFLPEIDKILDQAAFCKNIVVLGGEDHGHLSFDRLMEHSSDEFEAADTTSDDAAFWLYSGRNPEVLMGAVHHHSHMVYCTEGYAKGILNMTEEDRVLGSFLFFAYGLGNSVYFPFAVGGSTVLINHRPTPDLMYEDLIRYRPTLFFTVPTLLSALADYRKTCRGEGRDLPPVDSLRACISSAEILSTEVYHRFKEEFGIEVLDGTGSTEICHIFLSNRFGRVKPGSTGKAVPGYSTRLLDEDGLPVTRGEIGHLLVSGGSIASAYWNMREETKKNMLGEWFVTGDRYLEDEEGFYYFRGRSDDMLRVGGKWLAPQEVENALNQHPAVAESAVVGRQDKDDLVKPYAFVVLRSGHSPSEQLEKEIKEFVKEKIAMYKYPRWVDFTEALPKTSGGKVQRFVLQERVNESD</sequence>
<dbReference type="SUPFAM" id="SSF56801">
    <property type="entry name" value="Acetyl-CoA synthetase-like"/>
    <property type="match status" value="1"/>
</dbReference>
<dbReference type="NCBIfam" id="TIGR02262">
    <property type="entry name" value="benz_CoA_lig"/>
    <property type="match status" value="1"/>
</dbReference>
<organism evidence="4 5">
    <name type="scientific">Candidatus Desulfacyla euxinica</name>
    <dbReference type="NCBI Taxonomy" id="2841693"/>
    <lineage>
        <taxon>Bacteria</taxon>
        <taxon>Deltaproteobacteria</taxon>
        <taxon>Candidatus Desulfacyla</taxon>
    </lineage>
</organism>
<evidence type="ECO:0000259" key="2">
    <source>
        <dbReference type="Pfam" id="PF00501"/>
    </source>
</evidence>
<reference evidence="4 5" key="1">
    <citation type="submission" date="2020-08" db="EMBL/GenBank/DDBJ databases">
        <title>Bridging the membrane lipid divide: bacteria of the FCB group superphylum have the potential to synthesize archaeal ether lipids.</title>
        <authorList>
            <person name="Villanueva L."/>
            <person name="Von Meijenfeldt F.A.B."/>
            <person name="Westbye A.B."/>
            <person name="Yadav S."/>
            <person name="Hopmans E.C."/>
            <person name="Dutilh B.E."/>
            <person name="Sinninghe Damste J.S."/>
        </authorList>
    </citation>
    <scope>NUCLEOTIDE SEQUENCE [LARGE SCALE GENOMIC DNA]</scope>
    <source>
        <strain evidence="4">NIOZ-UU27</strain>
    </source>
</reference>